<feature type="region of interest" description="Disordered" evidence="1">
    <location>
        <begin position="1"/>
        <end position="25"/>
    </location>
</feature>
<evidence type="ECO:0000256" key="1">
    <source>
        <dbReference type="SAM" id="MobiDB-lite"/>
    </source>
</evidence>
<sequence>MEVLQREPLRSNLVQPGSNAWSKMPPRVTKAFGKRSGTIVSRGRGSVQTREENLRQIVGQPPISDAHQELLDEEGAEGGSDDIVDLAEYEITSASAEPLPPPGEPIPKFTVESWKAKWRRDFFSDWRWAAKKKGNGHQVWARCNTGKCKTKNKQHYYSGELTSFSNLASDILTAKRSAMKTDLFSNLMLIKCNAGLNYLYL</sequence>
<evidence type="ECO:0000313" key="2">
    <source>
        <dbReference type="EMBL" id="KAK4006229.1"/>
    </source>
</evidence>
<evidence type="ECO:0000313" key="3">
    <source>
        <dbReference type="Proteomes" id="UP001234178"/>
    </source>
</evidence>
<reference evidence="2 3" key="1">
    <citation type="journal article" date="2023" name="Nucleic Acids Res.">
        <title>The hologenome of Daphnia magna reveals possible DNA methylation and microbiome-mediated evolution of the host genome.</title>
        <authorList>
            <person name="Chaturvedi A."/>
            <person name="Li X."/>
            <person name="Dhandapani V."/>
            <person name="Marshall H."/>
            <person name="Kissane S."/>
            <person name="Cuenca-Cambronero M."/>
            <person name="Asole G."/>
            <person name="Calvet F."/>
            <person name="Ruiz-Romero M."/>
            <person name="Marangio P."/>
            <person name="Guigo R."/>
            <person name="Rago D."/>
            <person name="Mirbahai L."/>
            <person name="Eastwood N."/>
            <person name="Colbourne J.K."/>
            <person name="Zhou J."/>
            <person name="Mallon E."/>
            <person name="Orsini L."/>
        </authorList>
    </citation>
    <scope>NUCLEOTIDE SEQUENCE [LARGE SCALE GENOMIC DNA]</scope>
    <source>
        <strain evidence="2">LRV0_1</strain>
    </source>
</reference>
<organism evidence="2 3">
    <name type="scientific">Daphnia magna</name>
    <dbReference type="NCBI Taxonomy" id="35525"/>
    <lineage>
        <taxon>Eukaryota</taxon>
        <taxon>Metazoa</taxon>
        <taxon>Ecdysozoa</taxon>
        <taxon>Arthropoda</taxon>
        <taxon>Crustacea</taxon>
        <taxon>Branchiopoda</taxon>
        <taxon>Diplostraca</taxon>
        <taxon>Cladocera</taxon>
        <taxon>Anomopoda</taxon>
        <taxon>Daphniidae</taxon>
        <taxon>Daphnia</taxon>
    </lineage>
</organism>
<protein>
    <submittedName>
        <fullName evidence="2">Uncharacterized protein</fullName>
    </submittedName>
</protein>
<feature type="compositionally biased region" description="Polar residues" evidence="1">
    <location>
        <begin position="12"/>
        <end position="21"/>
    </location>
</feature>
<gene>
    <name evidence="2" type="ORF">OUZ56_011385</name>
</gene>
<accession>A0ABQ9YZX2</accession>
<keyword evidence="3" id="KW-1185">Reference proteome</keyword>
<name>A0ABQ9YZX2_9CRUS</name>
<comment type="caution">
    <text evidence="2">The sequence shown here is derived from an EMBL/GenBank/DDBJ whole genome shotgun (WGS) entry which is preliminary data.</text>
</comment>
<dbReference type="Proteomes" id="UP001234178">
    <property type="component" value="Unassembled WGS sequence"/>
</dbReference>
<proteinExistence type="predicted"/>
<dbReference type="EMBL" id="JAOYFB010000002">
    <property type="protein sequence ID" value="KAK4006229.1"/>
    <property type="molecule type" value="Genomic_DNA"/>
</dbReference>